<dbReference type="Pfam" id="PF07743">
    <property type="entry name" value="HSCB_C"/>
    <property type="match status" value="1"/>
</dbReference>
<reference evidence="4 5" key="1">
    <citation type="submission" date="2018-10" db="EMBL/GenBank/DDBJ databases">
        <title>Complete genome sequence of Malassezia restricta CBS 7877.</title>
        <authorList>
            <person name="Morand S.C."/>
            <person name="Bertignac M."/>
            <person name="Iltis A."/>
            <person name="Kolder I."/>
            <person name="Pirovano W."/>
            <person name="Jourdain R."/>
            <person name="Clavaud C."/>
        </authorList>
    </citation>
    <scope>NUCLEOTIDE SEQUENCE [LARGE SCALE GENOMIC DNA]</scope>
    <source>
        <strain evidence="4 5">CBS 7877</strain>
    </source>
</reference>
<accession>A0A3G2S8B0</accession>
<evidence type="ECO:0000256" key="1">
    <source>
        <dbReference type="ARBA" id="ARBA00010476"/>
    </source>
</evidence>
<dbReference type="SMART" id="SM00271">
    <property type="entry name" value="DnaJ"/>
    <property type="match status" value="1"/>
</dbReference>
<dbReference type="Gene3D" id="1.10.287.110">
    <property type="entry name" value="DnaJ domain"/>
    <property type="match status" value="1"/>
</dbReference>
<dbReference type="CDD" id="cd06257">
    <property type="entry name" value="DnaJ"/>
    <property type="match status" value="1"/>
</dbReference>
<dbReference type="VEuPathDB" id="FungiDB:DNF11_2478"/>
<dbReference type="SUPFAM" id="SSF47144">
    <property type="entry name" value="HSC20 (HSCB), C-terminal oligomerisation domain"/>
    <property type="match status" value="1"/>
</dbReference>
<sequence>MASLQCKQCNTLQPLPTTVDYYDVLGMPFDTVPANGWRIDMLELKNLWRRTMAISHPDRLVHKVHDEQEIGSQQSAIVNKAYETLSSPLQRALYLLQRSGVESIEEGMAVEDPSLLMEVMELQEALQDAENQEAVDQVGATNQMHIDRVLDALNKAFSDAHPNTNRIRQLAVELRYWTNIDKAVREWQPGQRVELHH</sequence>
<dbReference type="GO" id="GO:0051259">
    <property type="term" value="P:protein complex oligomerization"/>
    <property type="evidence" value="ECO:0007669"/>
    <property type="project" value="InterPro"/>
</dbReference>
<dbReference type="OrthoDB" id="448954at2759"/>
<protein>
    <submittedName>
        <fullName evidence="4">Iron-sulfur cluster co-chaperone protein HscB, mitochondrial</fullName>
    </submittedName>
</protein>
<keyword evidence="5" id="KW-1185">Reference proteome</keyword>
<dbReference type="InterPro" id="IPR036386">
    <property type="entry name" value="HscB_C_sf"/>
</dbReference>
<comment type="similarity">
    <text evidence="1">Belongs to the HscB family.</text>
</comment>
<name>A0A3G2S8B0_MALR7</name>
<dbReference type="Gene3D" id="1.20.1280.20">
    <property type="entry name" value="HscB, C-terminal domain"/>
    <property type="match status" value="1"/>
</dbReference>
<dbReference type="AlphaFoldDB" id="A0A3G2S8B0"/>
<feature type="domain" description="J" evidence="3">
    <location>
        <begin position="20"/>
        <end position="98"/>
    </location>
</feature>
<dbReference type="PROSITE" id="PS50076">
    <property type="entry name" value="DNAJ_2"/>
    <property type="match status" value="1"/>
</dbReference>
<dbReference type="GO" id="GO:0051087">
    <property type="term" value="F:protein-folding chaperone binding"/>
    <property type="evidence" value="ECO:0007669"/>
    <property type="project" value="InterPro"/>
</dbReference>
<evidence type="ECO:0000259" key="3">
    <source>
        <dbReference type="PROSITE" id="PS50076"/>
    </source>
</evidence>
<dbReference type="PANTHER" id="PTHR14021:SF15">
    <property type="entry name" value="IRON-SULFUR CLUSTER CO-CHAPERONE PROTEIN HSCB"/>
    <property type="match status" value="1"/>
</dbReference>
<dbReference type="InterPro" id="IPR004640">
    <property type="entry name" value="HscB"/>
</dbReference>
<evidence type="ECO:0000313" key="4">
    <source>
        <dbReference type="EMBL" id="AYO43428.1"/>
    </source>
</evidence>
<dbReference type="SUPFAM" id="SSF46565">
    <property type="entry name" value="Chaperone J-domain"/>
    <property type="match status" value="1"/>
</dbReference>
<dbReference type="InterPro" id="IPR009073">
    <property type="entry name" value="HscB_oligo_C"/>
</dbReference>
<dbReference type="InterPro" id="IPR036869">
    <property type="entry name" value="J_dom_sf"/>
</dbReference>
<dbReference type="PANTHER" id="PTHR14021">
    <property type="entry name" value="IRON-SULFUR CLUSTER CO-CHAPERONE PROTEIN HSCB"/>
    <property type="match status" value="1"/>
</dbReference>
<dbReference type="InterPro" id="IPR001623">
    <property type="entry name" value="DnaJ_domain"/>
</dbReference>
<dbReference type="GO" id="GO:0044571">
    <property type="term" value="P:[2Fe-2S] cluster assembly"/>
    <property type="evidence" value="ECO:0007669"/>
    <property type="project" value="InterPro"/>
</dbReference>
<dbReference type="STRING" id="425264.A0A3G2S8B0"/>
<organism evidence="4 5">
    <name type="scientific">Malassezia restricta (strain ATCC 96810 / NBRC 103918 / CBS 7877)</name>
    <name type="common">Seborrheic dermatitis infection agent</name>
    <dbReference type="NCBI Taxonomy" id="425264"/>
    <lineage>
        <taxon>Eukaryota</taxon>
        <taxon>Fungi</taxon>
        <taxon>Dikarya</taxon>
        <taxon>Basidiomycota</taxon>
        <taxon>Ustilaginomycotina</taxon>
        <taxon>Malasseziomycetes</taxon>
        <taxon>Malasseziales</taxon>
        <taxon>Malasseziaceae</taxon>
        <taxon>Malassezia</taxon>
    </lineage>
</organism>
<proteinExistence type="inferred from homology"/>
<gene>
    <name evidence="4" type="primary">Hscb</name>
    <name evidence="4" type="ORF">DNF11_2478</name>
</gene>
<dbReference type="GO" id="GO:0001671">
    <property type="term" value="F:ATPase activator activity"/>
    <property type="evidence" value="ECO:0007669"/>
    <property type="project" value="InterPro"/>
</dbReference>
<dbReference type="Proteomes" id="UP000269793">
    <property type="component" value="Chromosome IV"/>
</dbReference>
<dbReference type="EMBL" id="CP033151">
    <property type="protein sequence ID" value="AYO43428.1"/>
    <property type="molecule type" value="Genomic_DNA"/>
</dbReference>
<evidence type="ECO:0000313" key="5">
    <source>
        <dbReference type="Proteomes" id="UP000269793"/>
    </source>
</evidence>
<keyword evidence="2" id="KW-0143">Chaperone</keyword>
<dbReference type="NCBIfam" id="TIGR00714">
    <property type="entry name" value="hscB"/>
    <property type="match status" value="1"/>
</dbReference>
<dbReference type="GO" id="GO:0005739">
    <property type="term" value="C:mitochondrion"/>
    <property type="evidence" value="ECO:0007669"/>
    <property type="project" value="TreeGrafter"/>
</dbReference>
<evidence type="ECO:0000256" key="2">
    <source>
        <dbReference type="ARBA" id="ARBA00023186"/>
    </source>
</evidence>